<dbReference type="STRING" id="326298.Suden_1963"/>
<name>Q30P44_SULDN</name>
<dbReference type="Proteomes" id="UP000002714">
    <property type="component" value="Chromosome"/>
</dbReference>
<dbReference type="PANTHER" id="PTHR13887:SF54">
    <property type="entry name" value="DSBA FAMILY PROTEIN"/>
    <property type="match status" value="1"/>
</dbReference>
<dbReference type="eggNOG" id="COG3531">
    <property type="taxonomic scope" value="Bacteria"/>
</dbReference>
<proteinExistence type="predicted"/>
<dbReference type="EMBL" id="CP000153">
    <property type="protein sequence ID" value="ABB45237.1"/>
    <property type="molecule type" value="Genomic_DNA"/>
</dbReference>
<dbReference type="OrthoDB" id="9799122at2"/>
<dbReference type="KEGG" id="tdn:Suden_1963"/>
<dbReference type="CDD" id="cd03025">
    <property type="entry name" value="DsbA_FrnE_like"/>
    <property type="match status" value="1"/>
</dbReference>
<dbReference type="RefSeq" id="WP_011373577.1">
    <property type="nucleotide sequence ID" value="NC_007575.1"/>
</dbReference>
<organism evidence="1 2">
    <name type="scientific">Sulfurimonas denitrificans (strain ATCC 33889 / DSM 1251)</name>
    <name type="common">Thiomicrospira denitrificans (strain ATCC 33889 / DSM 1251)</name>
    <dbReference type="NCBI Taxonomy" id="326298"/>
    <lineage>
        <taxon>Bacteria</taxon>
        <taxon>Pseudomonadati</taxon>
        <taxon>Campylobacterota</taxon>
        <taxon>Epsilonproteobacteria</taxon>
        <taxon>Campylobacterales</taxon>
        <taxon>Sulfurimonadaceae</taxon>
        <taxon>Sulfurimonas</taxon>
    </lineage>
</organism>
<dbReference type="AlphaFoldDB" id="Q30P44"/>
<accession>Q30P44</accession>
<keyword evidence="2" id="KW-1185">Reference proteome</keyword>
<dbReference type="PANTHER" id="PTHR13887">
    <property type="entry name" value="GLUTATHIONE S-TRANSFERASE KAPPA"/>
    <property type="match status" value="1"/>
</dbReference>
<dbReference type="SUPFAM" id="SSF52833">
    <property type="entry name" value="Thioredoxin-like"/>
    <property type="match status" value="1"/>
</dbReference>
<dbReference type="Gene3D" id="3.40.30.10">
    <property type="entry name" value="Glutaredoxin"/>
    <property type="match status" value="1"/>
</dbReference>
<dbReference type="Pfam" id="PF13743">
    <property type="entry name" value="Thioredoxin_5"/>
    <property type="match status" value="1"/>
</dbReference>
<sequence>MTHTLYYVYDPMCSWCYAFRDTFKKVKKGLPSNVEVVYVAGGLAPHSDEPMEQGFRDKIQAIWYQIEKVVGTKFNHDFWIKCTPKLSTYLACQATLAAKNQGKEEEMIEAIQTAYYLRAMNPSDEDMLLNVAKELELNIEKFKNDLYSDVTVKNFSEKMNLKIALNVRGFPSLVLQHGKNISPIAIKFNEPEAILDQIKNLTTDVNF</sequence>
<dbReference type="InterPro" id="IPR036249">
    <property type="entry name" value="Thioredoxin-like_sf"/>
</dbReference>
<evidence type="ECO:0000313" key="1">
    <source>
        <dbReference type="EMBL" id="ABB45237.1"/>
    </source>
</evidence>
<evidence type="ECO:0000313" key="2">
    <source>
        <dbReference type="Proteomes" id="UP000002714"/>
    </source>
</evidence>
<protein>
    <submittedName>
        <fullName evidence="1">DSBA oxidoreductase</fullName>
    </submittedName>
</protein>
<dbReference type="HOGENOM" id="CLU_097497_2_0_7"/>
<gene>
    <name evidence="1" type="ordered locus">Suden_1963</name>
</gene>
<reference evidence="1 2" key="1">
    <citation type="journal article" date="2008" name="Appl. Environ. Microbiol.">
        <title>Genome of the epsilonproteobacterial chemolithoautotroph Sulfurimonas denitrificans.</title>
        <authorList>
            <person name="Sievert S.M."/>
            <person name="Scott K.M."/>
            <person name="Klotz M.G."/>
            <person name="Chain P.S.G."/>
            <person name="Hauser L.J."/>
            <person name="Hemp J."/>
            <person name="Huegler M."/>
            <person name="Land M."/>
            <person name="Lapidus A."/>
            <person name="Larimer F.W."/>
            <person name="Lucas S."/>
            <person name="Malfatti S.A."/>
            <person name="Meyer F."/>
            <person name="Paulsen I.T."/>
            <person name="Ren Q."/>
            <person name="Simon J."/>
            <person name="Bailey K."/>
            <person name="Diaz E."/>
            <person name="Fitzpatrick K.A."/>
            <person name="Glover B."/>
            <person name="Gwatney N."/>
            <person name="Korajkic A."/>
            <person name="Long A."/>
            <person name="Mobberley J.M."/>
            <person name="Pantry S.N."/>
            <person name="Pazder G."/>
            <person name="Peterson S."/>
            <person name="Quintanilla J.D."/>
            <person name="Sprinkle R."/>
            <person name="Stephens J."/>
            <person name="Thomas P."/>
            <person name="Vaughn R."/>
            <person name="Weber M.J."/>
            <person name="Wooten L.L."/>
        </authorList>
    </citation>
    <scope>NUCLEOTIDE SEQUENCE [LARGE SCALE GENOMIC DNA]</scope>
    <source>
        <strain evidence="2">ATCC 33889 / DSM 1251</strain>
    </source>
</reference>